<dbReference type="PANTHER" id="PTHR35337">
    <property type="entry name" value="SLR1478 PROTEIN"/>
    <property type="match status" value="1"/>
</dbReference>
<dbReference type="InterPro" id="IPR002798">
    <property type="entry name" value="SpoIIM-like"/>
</dbReference>
<feature type="transmembrane region" description="Helical" evidence="1">
    <location>
        <begin position="17"/>
        <end position="37"/>
    </location>
</feature>
<sequence length="202" mass="21741">MFSRAGLLLSWKEIRPYFIFSIILFFAGVVIGGSPNAPQQYLEQQIKGLESIMNDINQSNNPELTAFVRITLNNVFAAVMIMAFGIVAGIMPVISLVSNGMVIGYVLGEAAEQGHNLWASVIKGILPHGIFELSAVFLAAAFGMRFGMTLIKGVFGSAFGKSQAWQPFVRTAIGAVPAVILVLVLLLVAGVVESTVTFWLMS</sequence>
<keyword evidence="3" id="KW-1185">Reference proteome</keyword>
<dbReference type="KEGG" id="cchl:FPL14_10350"/>
<feature type="transmembrane region" description="Helical" evidence="1">
    <location>
        <begin position="125"/>
        <end position="147"/>
    </location>
</feature>
<evidence type="ECO:0000256" key="1">
    <source>
        <dbReference type="SAM" id="Phobius"/>
    </source>
</evidence>
<feature type="transmembrane region" description="Helical" evidence="1">
    <location>
        <begin position="168"/>
        <end position="192"/>
    </location>
</feature>
<gene>
    <name evidence="2" type="ORF">FPL14_10350</name>
</gene>
<proteinExistence type="predicted"/>
<organism evidence="2 3">
    <name type="scientific">Cohnella cholangitidis</name>
    <dbReference type="NCBI Taxonomy" id="2598458"/>
    <lineage>
        <taxon>Bacteria</taxon>
        <taxon>Bacillati</taxon>
        <taxon>Bacillota</taxon>
        <taxon>Bacilli</taxon>
        <taxon>Bacillales</taxon>
        <taxon>Paenibacillaceae</taxon>
        <taxon>Cohnella</taxon>
    </lineage>
</organism>
<keyword evidence="1" id="KW-0812">Transmembrane</keyword>
<dbReference type="Proteomes" id="UP000515679">
    <property type="component" value="Chromosome"/>
</dbReference>
<feature type="transmembrane region" description="Helical" evidence="1">
    <location>
        <begin position="75"/>
        <end position="97"/>
    </location>
</feature>
<keyword evidence="1" id="KW-0472">Membrane</keyword>
<keyword evidence="1" id="KW-1133">Transmembrane helix</keyword>
<accession>A0A7G5BX54</accession>
<protein>
    <submittedName>
        <fullName evidence="2">Stage II sporulation protein M</fullName>
    </submittedName>
</protein>
<evidence type="ECO:0000313" key="3">
    <source>
        <dbReference type="Proteomes" id="UP000515679"/>
    </source>
</evidence>
<dbReference type="PANTHER" id="PTHR35337:SF1">
    <property type="entry name" value="SLR1478 PROTEIN"/>
    <property type="match status" value="1"/>
</dbReference>
<name>A0A7G5BX54_9BACL</name>
<dbReference type="AlphaFoldDB" id="A0A7G5BX54"/>
<evidence type="ECO:0000313" key="2">
    <source>
        <dbReference type="EMBL" id="QMV41538.1"/>
    </source>
</evidence>
<dbReference type="Pfam" id="PF01944">
    <property type="entry name" value="SpoIIM"/>
    <property type="match status" value="1"/>
</dbReference>
<dbReference type="RefSeq" id="WP_182302894.1">
    <property type="nucleotide sequence ID" value="NZ_CP041969.1"/>
</dbReference>
<reference evidence="2 3" key="1">
    <citation type="submission" date="2019-07" db="EMBL/GenBank/DDBJ databases">
        <authorList>
            <person name="Kim J.K."/>
            <person name="Cheong H.-M."/>
            <person name="Choi Y."/>
            <person name="Hwang K.J."/>
            <person name="Lee S."/>
            <person name="Choi C."/>
        </authorList>
    </citation>
    <scope>NUCLEOTIDE SEQUENCE [LARGE SCALE GENOMIC DNA]</scope>
    <source>
        <strain evidence="2 3">KS 22</strain>
    </source>
</reference>
<dbReference type="EMBL" id="CP041969">
    <property type="protein sequence ID" value="QMV41538.1"/>
    <property type="molecule type" value="Genomic_DNA"/>
</dbReference>